<evidence type="ECO:0000256" key="4">
    <source>
        <dbReference type="ARBA" id="ARBA00022705"/>
    </source>
</evidence>
<dbReference type="Proteomes" id="UP000620104">
    <property type="component" value="Unassembled WGS sequence"/>
</dbReference>
<dbReference type="InterPro" id="IPR018525">
    <property type="entry name" value="MCM_CS"/>
</dbReference>
<dbReference type="OrthoDB" id="1744952at2759"/>
<comment type="subunit">
    <text evidence="14">Component of the MCM2-7 complex.</text>
</comment>
<feature type="region of interest" description="Disordered" evidence="15">
    <location>
        <begin position="866"/>
        <end position="898"/>
    </location>
</feature>
<dbReference type="Gene3D" id="2.40.50.140">
    <property type="entry name" value="Nucleic acid-binding proteins"/>
    <property type="match status" value="1"/>
</dbReference>
<evidence type="ECO:0000256" key="7">
    <source>
        <dbReference type="ARBA" id="ARBA00022806"/>
    </source>
</evidence>
<dbReference type="EC" id="3.6.4.12" evidence="3 14"/>
<dbReference type="SMART" id="SM00350">
    <property type="entry name" value="MCM"/>
    <property type="match status" value="1"/>
</dbReference>
<dbReference type="PRINTS" id="PR01657">
    <property type="entry name" value="MCMFAMILY"/>
</dbReference>
<dbReference type="PANTHER" id="PTHR11630:SF43">
    <property type="entry name" value="DNA REPLICATION LICENSING FACTOR MCM6"/>
    <property type="match status" value="1"/>
</dbReference>
<dbReference type="Gene3D" id="3.30.1640.10">
    <property type="entry name" value="mini-chromosome maintenance (MCM) complex, chain A, domain 1"/>
    <property type="match status" value="1"/>
</dbReference>
<dbReference type="PROSITE" id="PS50051">
    <property type="entry name" value="MCM_2"/>
    <property type="match status" value="1"/>
</dbReference>
<dbReference type="GO" id="GO:0003697">
    <property type="term" value="F:single-stranded DNA binding"/>
    <property type="evidence" value="ECO:0007669"/>
    <property type="project" value="TreeGrafter"/>
</dbReference>
<dbReference type="FunFam" id="1.20.58.870:FF:000002">
    <property type="entry name" value="DNA helicase"/>
    <property type="match status" value="1"/>
</dbReference>
<dbReference type="InterPro" id="IPR001208">
    <property type="entry name" value="MCM_dom"/>
</dbReference>
<feature type="region of interest" description="Disordered" evidence="15">
    <location>
        <begin position="1"/>
        <end position="46"/>
    </location>
</feature>
<comment type="subcellular location">
    <subcellularLocation>
        <location evidence="1 14">Nucleus</location>
    </subcellularLocation>
</comment>
<keyword evidence="8 13" id="KW-0067">ATP-binding</keyword>
<keyword evidence="7 14" id="KW-0347">Helicase</keyword>
<sequence length="1026" mass="111932">MSSPYPRRPGSGIALTSPASSQNGGIQSSPNRTGNGGGSLPSQQPILDPLALDATTRERLAGQRGAANEAEAEDMMPRRRRARNAEVTEYDDVPRVRDVTAEKVMESFAMFLENFEENVDLPPDTPASQRTATQGQDSQRFYIDQIEAMKDFDLTTLYVDYSHLLEREEVLARAIRAQYYRFLPYLRRAVQALVRKYAPTYLYVGTVGSGTARSTGNTGGSANSNTSSLTTREFNIAFFGLPLVNSIRDLKMDKIGQLMSISGTVTRTSEVRPELVLGSFTCEECGFIINDVEQQFKYTEPVMCQNSTCNNRSNWKLNIDSSKFSDWQKVRIQENANEIPTGSMPRSLDVILRSEIVERAKAGDKSIFTGSFIVVPDVSQLGLPGVNAEMMRQNAGGGRGGEVGGIATQGVTGLKALGVRDLLYKTAFLGCMVQQADGRSSTLAGVNESGEEDQEEFLQSLTDAEVDELKAMVNSEHIYQRLVASIAPTVYGHEIVKKGILLQLMGGVHKQTAEGINLRGDINVCIVGDPSTSKSQFLKYVCGFLPRAVYTSGKASSAAGLTAAVVRDEESGEFTIEAGALMLADNGICAIDEFDKMDISDQVAIHEAMEQQTISIAKAGIQATLNARTSILAAANPIGGRYNRKMSLRANVAMSAPIMSRFDLFFVVLDECNETVDLNIAQHIVNVHRFRDAAIAPEFSTEALQRYIRYCRTFKPKLTPRAATVLVEKYRSLRQDDTGGPGKNSYRITVRQLESMIRLSEAIARANCSTEILPNMVREAYALLRQSIIHVEQDDIDFEDDDEDMADAAGILGIGNGNGQDIAMENLPEDDDAQFPHTANASSLLHGNTTSSEQQLTAIDGVATATTTGSPVARRTAAQSMQTDGEGEGTPGPALAPPKKKLRITFNKYMEIMNLCVLHLSEVERETGQGVDRDDLITWYLEQKESQFESVAELEHEKELIGKALTKLAKDKYLLELRGAPDQDSLAPSESDPANAGNGAGGDDKVHYVVHPQVDLSDLSSSFAAI</sequence>
<dbReference type="GO" id="GO:1902969">
    <property type="term" value="P:mitotic DNA replication"/>
    <property type="evidence" value="ECO:0007669"/>
    <property type="project" value="TreeGrafter"/>
</dbReference>
<evidence type="ECO:0000256" key="10">
    <source>
        <dbReference type="ARBA" id="ARBA00023242"/>
    </source>
</evidence>
<evidence type="ECO:0000256" key="2">
    <source>
        <dbReference type="ARBA" id="ARBA00008010"/>
    </source>
</evidence>
<gene>
    <name evidence="17" type="ORF">NliqN6_3253</name>
</gene>
<dbReference type="GO" id="GO:0006279">
    <property type="term" value="P:premeiotic DNA replication"/>
    <property type="evidence" value="ECO:0007669"/>
    <property type="project" value="UniProtKB-ARBA"/>
</dbReference>
<evidence type="ECO:0000256" key="9">
    <source>
        <dbReference type="ARBA" id="ARBA00023125"/>
    </source>
</evidence>
<dbReference type="GO" id="GO:0005656">
    <property type="term" value="C:nuclear pre-replicative complex"/>
    <property type="evidence" value="ECO:0007669"/>
    <property type="project" value="UniProtKB-ARBA"/>
</dbReference>
<keyword evidence="9 13" id="KW-0238">DNA-binding</keyword>
<feature type="region of interest" description="Disordered" evidence="15">
    <location>
        <begin position="60"/>
        <end position="85"/>
    </location>
</feature>
<dbReference type="Pfam" id="PF18263">
    <property type="entry name" value="WHD_MCM6"/>
    <property type="match status" value="1"/>
</dbReference>
<dbReference type="InterPro" id="IPR041024">
    <property type="entry name" value="Mcm6_C"/>
</dbReference>
<dbReference type="GO" id="GO:0042555">
    <property type="term" value="C:MCM complex"/>
    <property type="evidence" value="ECO:0007669"/>
    <property type="project" value="UniProtKB-UniRule"/>
</dbReference>
<evidence type="ECO:0000256" key="12">
    <source>
        <dbReference type="ARBA" id="ARBA00073495"/>
    </source>
</evidence>
<dbReference type="PANTHER" id="PTHR11630">
    <property type="entry name" value="DNA REPLICATION LICENSING FACTOR MCM FAMILY MEMBER"/>
    <property type="match status" value="1"/>
</dbReference>
<evidence type="ECO:0000256" key="15">
    <source>
        <dbReference type="SAM" id="MobiDB-lite"/>
    </source>
</evidence>
<evidence type="ECO:0000313" key="17">
    <source>
        <dbReference type="EMBL" id="GHJ86851.1"/>
    </source>
</evidence>
<dbReference type="InterPro" id="IPR031327">
    <property type="entry name" value="MCM"/>
</dbReference>
<dbReference type="Gene3D" id="3.40.50.300">
    <property type="entry name" value="P-loop containing nucleotide triphosphate hydrolases"/>
    <property type="match status" value="1"/>
</dbReference>
<feature type="domain" description="MCM C-terminal AAA(+) ATPase" evidence="16">
    <location>
        <begin position="478"/>
        <end position="684"/>
    </location>
</feature>
<dbReference type="SUPFAM" id="SSF52540">
    <property type="entry name" value="P-loop containing nucleoside triphosphate hydrolases"/>
    <property type="match status" value="1"/>
</dbReference>
<dbReference type="CDD" id="cd17757">
    <property type="entry name" value="MCM6"/>
    <property type="match status" value="1"/>
</dbReference>
<evidence type="ECO:0000313" key="18">
    <source>
        <dbReference type="Proteomes" id="UP000620104"/>
    </source>
</evidence>
<dbReference type="GO" id="GO:0016787">
    <property type="term" value="F:hydrolase activity"/>
    <property type="evidence" value="ECO:0007669"/>
    <property type="project" value="UniProtKB-KW"/>
</dbReference>
<keyword evidence="4 14" id="KW-0235">DNA replication</keyword>
<dbReference type="InterPro" id="IPR027417">
    <property type="entry name" value="P-loop_NTPase"/>
</dbReference>
<dbReference type="SUPFAM" id="SSF50249">
    <property type="entry name" value="Nucleic acid-binding proteins"/>
    <property type="match status" value="1"/>
</dbReference>
<feature type="region of interest" description="Disordered" evidence="15">
    <location>
        <begin position="981"/>
        <end position="1007"/>
    </location>
</feature>
<evidence type="ECO:0000256" key="14">
    <source>
        <dbReference type="RuleBase" id="RU368064"/>
    </source>
</evidence>
<evidence type="ECO:0000256" key="5">
    <source>
        <dbReference type="ARBA" id="ARBA00022741"/>
    </source>
</evidence>
<dbReference type="Pfam" id="PF00493">
    <property type="entry name" value="MCM"/>
    <property type="match status" value="1"/>
</dbReference>
<dbReference type="Pfam" id="PF17207">
    <property type="entry name" value="MCM_OB"/>
    <property type="match status" value="1"/>
</dbReference>
<comment type="caution">
    <text evidence="17">The sequence shown here is derived from an EMBL/GenBank/DDBJ whole genome shotgun (WGS) entry which is preliminary data.</text>
</comment>
<comment type="function">
    <text evidence="14">Acts as component of the MCM2-7 complex (MCM complex) which is the replicative helicase essential for 'once per cell cycle' DNA replication initiation and elongation in eukaryotic cells. The active ATPase sites in the MCM2-7 ring are formed through the interaction surfaces of two neighboring subunits such that a critical structure of a conserved arginine finger motif is provided in trans relative to the ATP-binding site of the Walker A box of the adjacent subunit. The six ATPase active sites, however, are likely to contribute differentially to the complex helicase activity.</text>
</comment>
<dbReference type="Pfam" id="PF14551">
    <property type="entry name" value="MCM_N"/>
    <property type="match status" value="1"/>
</dbReference>
<dbReference type="Pfam" id="PF17855">
    <property type="entry name" value="MCM_lid"/>
    <property type="match status" value="1"/>
</dbReference>
<dbReference type="InterPro" id="IPR033762">
    <property type="entry name" value="MCM_OB"/>
</dbReference>
<dbReference type="InterPro" id="IPR027925">
    <property type="entry name" value="MCM_N"/>
</dbReference>
<name>A0A8H3TSW3_9TREE</name>
<keyword evidence="5 13" id="KW-0547">Nucleotide-binding</keyword>
<dbReference type="GO" id="GO:0031261">
    <property type="term" value="C:DNA replication preinitiation complex"/>
    <property type="evidence" value="ECO:0007669"/>
    <property type="project" value="UniProtKB-ARBA"/>
</dbReference>
<protein>
    <recommendedName>
        <fullName evidence="12 14">DNA replication licensing factor MCM6</fullName>
        <ecNumber evidence="3 14">3.6.4.12</ecNumber>
    </recommendedName>
</protein>
<dbReference type="PROSITE" id="PS00847">
    <property type="entry name" value="MCM_1"/>
    <property type="match status" value="1"/>
</dbReference>
<dbReference type="Gene3D" id="2.20.28.10">
    <property type="match status" value="1"/>
</dbReference>
<accession>A0A8H3TSW3</accession>
<evidence type="ECO:0000256" key="1">
    <source>
        <dbReference type="ARBA" id="ARBA00004123"/>
    </source>
</evidence>
<dbReference type="EMBL" id="BLZA01000019">
    <property type="protein sequence ID" value="GHJ86851.1"/>
    <property type="molecule type" value="Genomic_DNA"/>
</dbReference>
<dbReference type="GO" id="GO:0043596">
    <property type="term" value="C:nuclear replication fork"/>
    <property type="evidence" value="ECO:0007669"/>
    <property type="project" value="UniProtKB-ARBA"/>
</dbReference>
<evidence type="ECO:0000256" key="6">
    <source>
        <dbReference type="ARBA" id="ARBA00022801"/>
    </source>
</evidence>
<dbReference type="AlphaFoldDB" id="A0A8H3TSW3"/>
<proteinExistence type="inferred from homology"/>
<dbReference type="GO" id="GO:1990518">
    <property type="term" value="F:single-stranded 3'-5' DNA helicase activity"/>
    <property type="evidence" value="ECO:0007669"/>
    <property type="project" value="TreeGrafter"/>
</dbReference>
<dbReference type="FunFam" id="2.20.28.10:FF:000003">
    <property type="entry name" value="DNA helicase"/>
    <property type="match status" value="1"/>
</dbReference>
<keyword evidence="6 14" id="KW-0378">Hydrolase</keyword>
<comment type="catalytic activity">
    <reaction evidence="14">
        <text>ATP + H2O = ADP + phosphate + H(+)</text>
        <dbReference type="Rhea" id="RHEA:13065"/>
        <dbReference type="ChEBI" id="CHEBI:15377"/>
        <dbReference type="ChEBI" id="CHEBI:15378"/>
        <dbReference type="ChEBI" id="CHEBI:30616"/>
        <dbReference type="ChEBI" id="CHEBI:43474"/>
        <dbReference type="ChEBI" id="CHEBI:456216"/>
        <dbReference type="EC" id="3.6.4.12"/>
    </reaction>
</comment>
<dbReference type="InterPro" id="IPR008049">
    <property type="entry name" value="MCM6"/>
</dbReference>
<dbReference type="PRINTS" id="PR01662">
    <property type="entry name" value="MCMPROTEIN6"/>
</dbReference>
<evidence type="ECO:0000256" key="8">
    <source>
        <dbReference type="ARBA" id="ARBA00022840"/>
    </source>
</evidence>
<evidence type="ECO:0000256" key="11">
    <source>
        <dbReference type="ARBA" id="ARBA00023306"/>
    </source>
</evidence>
<evidence type="ECO:0000259" key="16">
    <source>
        <dbReference type="PROSITE" id="PS50051"/>
    </source>
</evidence>
<reference evidence="17" key="1">
    <citation type="submission" date="2020-07" db="EMBL/GenBank/DDBJ databases">
        <title>Draft Genome Sequence of a Deep-Sea Yeast, Naganishia (Cryptococcus) liquefaciens strain N6.</title>
        <authorList>
            <person name="Han Y.W."/>
            <person name="Kajitani R."/>
            <person name="Morimoto H."/>
            <person name="Parhat M."/>
            <person name="Tsubouchi H."/>
            <person name="Bakenova O."/>
            <person name="Ogata M."/>
            <person name="Argunhan B."/>
            <person name="Aoki R."/>
            <person name="Kajiwara S."/>
            <person name="Itoh T."/>
            <person name="Iwasaki H."/>
        </authorList>
    </citation>
    <scope>NUCLEOTIDE SEQUENCE</scope>
    <source>
        <strain evidence="17">N6</strain>
    </source>
</reference>
<dbReference type="InterPro" id="IPR012340">
    <property type="entry name" value="NA-bd_OB-fold"/>
</dbReference>
<dbReference type="GO" id="GO:0005524">
    <property type="term" value="F:ATP binding"/>
    <property type="evidence" value="ECO:0007669"/>
    <property type="project" value="UniProtKB-UniRule"/>
</dbReference>
<feature type="compositionally biased region" description="Polar residues" evidence="15">
    <location>
        <begin position="17"/>
        <end position="33"/>
    </location>
</feature>
<dbReference type="Gene3D" id="1.20.58.870">
    <property type="match status" value="1"/>
</dbReference>
<evidence type="ECO:0000256" key="3">
    <source>
        <dbReference type="ARBA" id="ARBA00012551"/>
    </source>
</evidence>
<evidence type="ECO:0000256" key="13">
    <source>
        <dbReference type="RuleBase" id="RU004070"/>
    </source>
</evidence>
<comment type="similarity">
    <text evidence="2 13">Belongs to the MCM family.</text>
</comment>
<keyword evidence="18" id="KW-1185">Reference proteome</keyword>
<dbReference type="GO" id="GO:0000727">
    <property type="term" value="P:double-strand break repair via break-induced replication"/>
    <property type="evidence" value="ECO:0007669"/>
    <property type="project" value="TreeGrafter"/>
</dbReference>
<dbReference type="GO" id="GO:0006270">
    <property type="term" value="P:DNA replication initiation"/>
    <property type="evidence" value="ECO:0007669"/>
    <property type="project" value="UniProtKB-UniRule"/>
</dbReference>
<keyword evidence="11 14" id="KW-0131">Cell cycle</keyword>
<dbReference type="FunFam" id="3.40.50.300:FF:000115">
    <property type="entry name" value="DNA helicase"/>
    <property type="match status" value="1"/>
</dbReference>
<dbReference type="InterPro" id="IPR041562">
    <property type="entry name" value="MCM_lid"/>
</dbReference>
<organism evidence="17 18">
    <name type="scientific">Naganishia liquefaciens</name>
    <dbReference type="NCBI Taxonomy" id="104408"/>
    <lineage>
        <taxon>Eukaryota</taxon>
        <taxon>Fungi</taxon>
        <taxon>Dikarya</taxon>
        <taxon>Basidiomycota</taxon>
        <taxon>Agaricomycotina</taxon>
        <taxon>Tremellomycetes</taxon>
        <taxon>Filobasidiales</taxon>
        <taxon>Filobasidiaceae</taxon>
        <taxon>Naganishia</taxon>
    </lineage>
</organism>
<keyword evidence="10" id="KW-0539">Nucleus</keyword>
<dbReference type="GO" id="GO:0097373">
    <property type="term" value="C:MCM core complex"/>
    <property type="evidence" value="ECO:0007669"/>
    <property type="project" value="UniProtKB-ARBA"/>
</dbReference>